<feature type="region of interest" description="Disordered" evidence="1">
    <location>
        <begin position="24"/>
        <end position="52"/>
    </location>
</feature>
<reference evidence="2 3" key="1">
    <citation type="journal article" date="2018" name="Sci. Rep.">
        <title>Genomic diversity and distribution of Bifidobacterium longum subsp. longum across the human lifespan.</title>
        <authorList>
            <person name="Odamaki T."/>
            <person name="Bottacini F."/>
            <person name="Kato K."/>
            <person name="Mitsuyama E."/>
            <person name="Yoshida K."/>
            <person name="Horigome A."/>
            <person name="Xiao J.Z."/>
            <person name="van Sinderen D."/>
        </authorList>
    </citation>
    <scope>NUCLEOTIDE SEQUENCE [LARGE SCALE GENOMIC DNA]</scope>
    <source>
        <strain evidence="2 3">MCC10113</strain>
    </source>
</reference>
<organism evidence="2 3">
    <name type="scientific">Bifidobacterium longum subsp. longum</name>
    <dbReference type="NCBI Taxonomy" id="1679"/>
    <lineage>
        <taxon>Bacteria</taxon>
        <taxon>Bacillati</taxon>
        <taxon>Actinomycetota</taxon>
        <taxon>Actinomycetes</taxon>
        <taxon>Bifidobacteriales</taxon>
        <taxon>Bifidobacteriaceae</taxon>
        <taxon>Bifidobacterium</taxon>
    </lineage>
</organism>
<dbReference type="Proteomes" id="UP000292478">
    <property type="component" value="Unassembled WGS sequence"/>
</dbReference>
<comment type="caution">
    <text evidence="2">The sequence shown here is derived from an EMBL/GenBank/DDBJ whole genome shotgun (WGS) entry which is preliminary data.</text>
</comment>
<evidence type="ECO:0000313" key="2">
    <source>
        <dbReference type="EMBL" id="TCF60167.1"/>
    </source>
</evidence>
<evidence type="ECO:0000256" key="1">
    <source>
        <dbReference type="SAM" id="MobiDB-lite"/>
    </source>
</evidence>
<evidence type="ECO:0000313" key="3">
    <source>
        <dbReference type="Proteomes" id="UP000292478"/>
    </source>
</evidence>
<proteinExistence type="predicted"/>
<dbReference type="EMBL" id="SHTC01000005">
    <property type="protein sequence ID" value="TCF60167.1"/>
    <property type="molecule type" value="Genomic_DNA"/>
</dbReference>
<dbReference type="AlphaFoldDB" id="A0A4R0VB03"/>
<accession>A0A4R0VB03</accession>
<name>A0A4R0VB03_BIFLL</name>
<gene>
    <name evidence="2" type="ORF">MCC10113_0254</name>
</gene>
<sequence>MDDLMTYPNSTRHRIMLDDLKRSLDPFGELPTTDDDGNDGGETVDPDTGEIE</sequence>
<feature type="compositionally biased region" description="Acidic residues" evidence="1">
    <location>
        <begin position="32"/>
        <end position="52"/>
    </location>
</feature>
<protein>
    <submittedName>
        <fullName evidence="2">Uncharacterized protein</fullName>
    </submittedName>
</protein>